<feature type="region of interest" description="Disordered" evidence="1">
    <location>
        <begin position="111"/>
        <end position="188"/>
    </location>
</feature>
<gene>
    <name evidence="2" type="ORF">D4764_07G0004960</name>
</gene>
<evidence type="ECO:0000256" key="1">
    <source>
        <dbReference type="SAM" id="MobiDB-lite"/>
    </source>
</evidence>
<proteinExistence type="predicted"/>
<protein>
    <recommendedName>
        <fullName evidence="4">Oogenesis-related protein</fullName>
    </recommendedName>
</protein>
<evidence type="ECO:0008006" key="4">
    <source>
        <dbReference type="Google" id="ProtNLM"/>
    </source>
</evidence>
<evidence type="ECO:0000313" key="3">
    <source>
        <dbReference type="Proteomes" id="UP000324091"/>
    </source>
</evidence>
<sequence length="390" mass="42410">MSVEVHSNGPEQEEAPSNEGTVVKKSGVFSSVFRGLFWPFGVVVRAYRGFLWVLGFRGPQDETVITSPGRQNLAGRKRLHRVTRLLLAVLPQWLQSALGYPVSSTIGRSLSPEMRISPTKPCGKGSKRKQDELDEDEDDYDEEAEHPTWVDALTQELADDDAPEEDPDYEPSTVETESEEYRSHNNTESDIEIQEKSLVVIQDVNTDAAEEASDAGCVHVAGSRLSEWQQVPAAPRVLAPSCRPSSVAAQCDPAPSANQSVTANRPRLLLFRSNLLHGSHALQQSWTLFEGSNSSQRADGLSTPLAAGLQETLLRTKSKSLHNGFNHLVQPAASTSTGLSGVSVFSSCRSAEAVSGWLVVAWVDPSSATLAYDRGNAMRSSVRGDVRTLL</sequence>
<organism evidence="2 3">
    <name type="scientific">Takifugu flavidus</name>
    <name type="common">sansaifugu</name>
    <dbReference type="NCBI Taxonomy" id="433684"/>
    <lineage>
        <taxon>Eukaryota</taxon>
        <taxon>Metazoa</taxon>
        <taxon>Chordata</taxon>
        <taxon>Craniata</taxon>
        <taxon>Vertebrata</taxon>
        <taxon>Euteleostomi</taxon>
        <taxon>Actinopterygii</taxon>
        <taxon>Neopterygii</taxon>
        <taxon>Teleostei</taxon>
        <taxon>Neoteleostei</taxon>
        <taxon>Acanthomorphata</taxon>
        <taxon>Eupercaria</taxon>
        <taxon>Tetraodontiformes</taxon>
        <taxon>Tetradontoidea</taxon>
        <taxon>Tetraodontidae</taxon>
        <taxon>Takifugu</taxon>
    </lineage>
</organism>
<dbReference type="AlphaFoldDB" id="A0A5C6MWK1"/>
<comment type="caution">
    <text evidence="2">The sequence shown here is derived from an EMBL/GenBank/DDBJ whole genome shotgun (WGS) entry which is preliminary data.</text>
</comment>
<dbReference type="Proteomes" id="UP000324091">
    <property type="component" value="Chromosome 7"/>
</dbReference>
<feature type="compositionally biased region" description="Acidic residues" evidence="1">
    <location>
        <begin position="157"/>
        <end position="169"/>
    </location>
</feature>
<accession>A0A5C6MWK1</accession>
<keyword evidence="3" id="KW-1185">Reference proteome</keyword>
<evidence type="ECO:0000313" key="2">
    <source>
        <dbReference type="EMBL" id="TWW57777.1"/>
    </source>
</evidence>
<name>A0A5C6MWK1_9TELE</name>
<feature type="compositionally biased region" description="Acidic residues" evidence="1">
    <location>
        <begin position="132"/>
        <end position="144"/>
    </location>
</feature>
<dbReference type="EMBL" id="RHFK02000020">
    <property type="protein sequence ID" value="TWW57777.1"/>
    <property type="molecule type" value="Genomic_DNA"/>
</dbReference>
<reference evidence="2 3" key="1">
    <citation type="submission" date="2019-04" db="EMBL/GenBank/DDBJ databases">
        <title>Chromosome genome assembly for Takifugu flavidus.</title>
        <authorList>
            <person name="Xiao S."/>
        </authorList>
    </citation>
    <scope>NUCLEOTIDE SEQUENCE [LARGE SCALE GENOMIC DNA]</scope>
    <source>
        <strain evidence="2">HTHZ2018</strain>
        <tissue evidence="2">Muscle</tissue>
    </source>
</reference>